<dbReference type="PANTHER" id="PTHR43773">
    <property type="entry name" value="MAGNESIUM TRANSPORTER MGTE"/>
    <property type="match status" value="1"/>
</dbReference>
<evidence type="ECO:0000256" key="2">
    <source>
        <dbReference type="ARBA" id="ARBA00009749"/>
    </source>
</evidence>
<evidence type="ECO:0000256" key="8">
    <source>
        <dbReference type="PROSITE-ProRule" id="PRU00703"/>
    </source>
</evidence>
<dbReference type="CDD" id="cd02205">
    <property type="entry name" value="CBS_pair_SF"/>
    <property type="match status" value="1"/>
</dbReference>
<feature type="domain" description="CBS" evidence="10">
    <location>
        <begin position="164"/>
        <end position="227"/>
    </location>
</feature>
<evidence type="ECO:0000256" key="3">
    <source>
        <dbReference type="ARBA" id="ARBA00022448"/>
    </source>
</evidence>
<dbReference type="InterPro" id="IPR038076">
    <property type="entry name" value="MgtE_N_sf"/>
</dbReference>
<keyword evidence="7 9" id="KW-0472">Membrane</keyword>
<dbReference type="Gene3D" id="1.10.357.20">
    <property type="entry name" value="SLC41 divalent cation transporters, integral membrane domain"/>
    <property type="match status" value="1"/>
</dbReference>
<dbReference type="PROSITE" id="PS51371">
    <property type="entry name" value="CBS"/>
    <property type="match status" value="2"/>
</dbReference>
<keyword evidence="3 9" id="KW-0813">Transport</keyword>
<dbReference type="PANTHER" id="PTHR43773:SF1">
    <property type="entry name" value="MAGNESIUM TRANSPORTER MGTE"/>
    <property type="match status" value="1"/>
</dbReference>
<dbReference type="InterPro" id="IPR000644">
    <property type="entry name" value="CBS_dom"/>
</dbReference>
<dbReference type="Pfam" id="PF00571">
    <property type="entry name" value="CBS"/>
    <property type="match status" value="2"/>
</dbReference>
<evidence type="ECO:0000256" key="6">
    <source>
        <dbReference type="ARBA" id="ARBA00022989"/>
    </source>
</evidence>
<dbReference type="Gene3D" id="1.25.60.10">
    <property type="entry name" value="MgtE N-terminal domain-like"/>
    <property type="match status" value="1"/>
</dbReference>
<dbReference type="RefSeq" id="WP_192145742.1">
    <property type="nucleotide sequence ID" value="NZ_JACYXI010000001.1"/>
</dbReference>
<evidence type="ECO:0000256" key="4">
    <source>
        <dbReference type="ARBA" id="ARBA00022692"/>
    </source>
</evidence>
<dbReference type="SUPFAM" id="SSF158791">
    <property type="entry name" value="MgtE N-terminal domain-like"/>
    <property type="match status" value="1"/>
</dbReference>
<reference evidence="12" key="1">
    <citation type="submission" date="2020-09" db="EMBL/GenBank/DDBJ databases">
        <title>The genome sequence of strain Labrenzia suaedae 4C16A.</title>
        <authorList>
            <person name="Liu Y."/>
        </authorList>
    </citation>
    <scope>NUCLEOTIDE SEQUENCE [LARGE SCALE GENOMIC DNA]</scope>
    <source>
        <strain evidence="12">4C16A</strain>
    </source>
</reference>
<evidence type="ECO:0000256" key="7">
    <source>
        <dbReference type="ARBA" id="ARBA00023136"/>
    </source>
</evidence>
<keyword evidence="9" id="KW-0479">Metal-binding</keyword>
<feature type="transmembrane region" description="Helical" evidence="9">
    <location>
        <begin position="455"/>
        <end position="479"/>
    </location>
</feature>
<comment type="function">
    <text evidence="9">Acts as a magnesium transporter.</text>
</comment>
<dbReference type="InterPro" id="IPR036739">
    <property type="entry name" value="SLC41_membr_dom_sf"/>
</dbReference>
<dbReference type="Gene3D" id="3.10.580.10">
    <property type="entry name" value="CBS-domain"/>
    <property type="match status" value="1"/>
</dbReference>
<dbReference type="SMART" id="SM00924">
    <property type="entry name" value="MgtE_N"/>
    <property type="match status" value="1"/>
</dbReference>
<dbReference type="SUPFAM" id="SSF54631">
    <property type="entry name" value="CBS-domain pair"/>
    <property type="match status" value="1"/>
</dbReference>
<dbReference type="InterPro" id="IPR046342">
    <property type="entry name" value="CBS_dom_sf"/>
</dbReference>
<keyword evidence="5 9" id="KW-0460">Magnesium</keyword>
<dbReference type="Pfam" id="PF03448">
    <property type="entry name" value="MgtE_N"/>
    <property type="match status" value="1"/>
</dbReference>
<comment type="subcellular location">
    <subcellularLocation>
        <location evidence="9">Cell membrane</location>
        <topology evidence="9">Multi-pass membrane protein</topology>
    </subcellularLocation>
    <subcellularLocation>
        <location evidence="1">Membrane</location>
        <topology evidence="1">Multi-pass membrane protein</topology>
    </subcellularLocation>
</comment>
<feature type="transmembrane region" description="Helical" evidence="9">
    <location>
        <begin position="310"/>
        <end position="330"/>
    </location>
</feature>
<keyword evidence="6 9" id="KW-1133">Transmembrane helix</keyword>
<proteinExistence type="inferred from homology"/>
<sequence>MSIPPTFNSPSISAPNHHICWHREPASEALEANEETLAAIRTMIKAGSRTELVEMLKRWDPIDVMQLLVRLRLKQARKLFTWLPANPSIKVIAELRPEYRSLLMEEATQEQFKDILAGLDPEDAADILNGFPEDIAEALAHRLPDVEEVTSRQSYADDSAGRIMARKFVALPKTCSVDEAVAQIRADASRIRKVYTLYVLDEDGRLTGTVELGKLLLAPGSATLAAIMNRDFLAVSSDTDQEEVLRLARKRDIRAVPVIDGNGRLIGRVTPKQLNRIASEEAEEDMLLMSGVSPEAKANDAILRIVRGRLPWLLTGLIGSSIAATVVGSFEDQLATAAILAAFIPVTMSMAGNAGLQASTVAVQGIATGNIWSGEIKHRLLKEFLAALMNGAVAGCILAILMLIASTVVTIEAPLHLALATSLSLLSVTTLAAMVGATVPLALNKLGIDPAMATGVFITSSNDILGVLVFFLMATTFYLS</sequence>
<evidence type="ECO:0000313" key="11">
    <source>
        <dbReference type="EMBL" id="MBD8890211.1"/>
    </source>
</evidence>
<keyword evidence="12" id="KW-1185">Reference proteome</keyword>
<dbReference type="InterPro" id="IPR006669">
    <property type="entry name" value="MgtE_transporter"/>
</dbReference>
<dbReference type="SMART" id="SM00116">
    <property type="entry name" value="CBS"/>
    <property type="match status" value="1"/>
</dbReference>
<accession>A0ABR9CH81</accession>
<evidence type="ECO:0000256" key="9">
    <source>
        <dbReference type="RuleBase" id="RU362011"/>
    </source>
</evidence>
<reference evidence="11 12" key="2">
    <citation type="journal article" date="2021" name="Int. J. Syst. Evol. Microbiol.">
        <title>Roseibium litorale sp. nov., isolated from a tidal flat sediment and proposal for the reclassification of Labrenzia polysiphoniae as Roseibium polysiphoniae comb. nov.</title>
        <authorList>
            <person name="Liu Y."/>
            <person name="Pei T."/>
            <person name="Du J."/>
            <person name="Chao M."/>
            <person name="Deng M.R."/>
            <person name="Zhu H."/>
        </authorList>
    </citation>
    <scope>NUCLEOTIDE SEQUENCE [LARGE SCALE GENOMIC DNA]</scope>
    <source>
        <strain evidence="11 12">4C16A</strain>
    </source>
</reference>
<feature type="transmembrane region" description="Helical" evidence="9">
    <location>
        <begin position="384"/>
        <end position="411"/>
    </location>
</feature>
<comment type="subunit">
    <text evidence="9">Homodimer.</text>
</comment>
<feature type="transmembrane region" description="Helical" evidence="9">
    <location>
        <begin position="417"/>
        <end position="443"/>
    </location>
</feature>
<keyword evidence="9" id="KW-1003">Cell membrane</keyword>
<dbReference type="InterPro" id="IPR006668">
    <property type="entry name" value="Mg_transptr_MgtE_intracell_dom"/>
</dbReference>
<dbReference type="SUPFAM" id="SSF161093">
    <property type="entry name" value="MgtE membrane domain-like"/>
    <property type="match status" value="1"/>
</dbReference>
<dbReference type="EMBL" id="JACYXI010000001">
    <property type="protein sequence ID" value="MBD8890211.1"/>
    <property type="molecule type" value="Genomic_DNA"/>
</dbReference>
<comment type="similarity">
    <text evidence="2 9">Belongs to the SLC41A transporter family.</text>
</comment>
<dbReference type="NCBIfam" id="TIGR00400">
    <property type="entry name" value="mgtE"/>
    <property type="match status" value="1"/>
</dbReference>
<dbReference type="Proteomes" id="UP000632063">
    <property type="component" value="Unassembled WGS sequence"/>
</dbReference>
<keyword evidence="8" id="KW-0129">CBS domain</keyword>
<evidence type="ECO:0000259" key="10">
    <source>
        <dbReference type="PROSITE" id="PS51371"/>
    </source>
</evidence>
<dbReference type="CDD" id="cd04606">
    <property type="entry name" value="CBS_pair_Mg_transporter"/>
    <property type="match status" value="1"/>
</dbReference>
<feature type="domain" description="CBS" evidence="10">
    <location>
        <begin position="228"/>
        <end position="284"/>
    </location>
</feature>
<evidence type="ECO:0000256" key="5">
    <source>
        <dbReference type="ARBA" id="ARBA00022842"/>
    </source>
</evidence>
<dbReference type="InterPro" id="IPR006667">
    <property type="entry name" value="SLC41_membr_dom"/>
</dbReference>
<protein>
    <recommendedName>
        <fullName evidence="9">Magnesium transporter MgtE</fullName>
    </recommendedName>
</protein>
<organism evidence="11 12">
    <name type="scientific">Roseibium litorale</name>
    <dbReference type="NCBI Taxonomy" id="2803841"/>
    <lineage>
        <taxon>Bacteria</taxon>
        <taxon>Pseudomonadati</taxon>
        <taxon>Pseudomonadota</taxon>
        <taxon>Alphaproteobacteria</taxon>
        <taxon>Hyphomicrobiales</taxon>
        <taxon>Stappiaceae</taxon>
        <taxon>Roseibium</taxon>
    </lineage>
</organism>
<gene>
    <name evidence="11" type="primary">mgtE</name>
    <name evidence="11" type="ORF">IG616_01510</name>
</gene>
<name>A0ABR9CH81_9HYPH</name>
<evidence type="ECO:0000313" key="12">
    <source>
        <dbReference type="Proteomes" id="UP000632063"/>
    </source>
</evidence>
<evidence type="ECO:0000256" key="1">
    <source>
        <dbReference type="ARBA" id="ARBA00004141"/>
    </source>
</evidence>
<feature type="transmembrane region" description="Helical" evidence="9">
    <location>
        <begin position="336"/>
        <end position="363"/>
    </location>
</feature>
<dbReference type="Pfam" id="PF01769">
    <property type="entry name" value="MgtE"/>
    <property type="match status" value="1"/>
</dbReference>
<comment type="caution">
    <text evidence="11">The sequence shown here is derived from an EMBL/GenBank/DDBJ whole genome shotgun (WGS) entry which is preliminary data.</text>
</comment>
<keyword evidence="4 9" id="KW-0812">Transmembrane</keyword>